<dbReference type="InterPro" id="IPR005829">
    <property type="entry name" value="Sugar_transporter_CS"/>
</dbReference>
<dbReference type="EMBL" id="FNBG01000025">
    <property type="protein sequence ID" value="SDG08701.1"/>
    <property type="molecule type" value="Genomic_DNA"/>
</dbReference>
<feature type="transmembrane region" description="Helical" evidence="7">
    <location>
        <begin position="299"/>
        <end position="315"/>
    </location>
</feature>
<feature type="transmembrane region" description="Helical" evidence="7">
    <location>
        <begin position="246"/>
        <end position="269"/>
    </location>
</feature>
<dbReference type="Pfam" id="PF07690">
    <property type="entry name" value="MFS_1"/>
    <property type="match status" value="1"/>
</dbReference>
<accession>A0A1G7RD40</accession>
<feature type="transmembrane region" description="Helical" evidence="7">
    <location>
        <begin position="87"/>
        <end position="109"/>
    </location>
</feature>
<evidence type="ECO:0000256" key="6">
    <source>
        <dbReference type="ARBA" id="ARBA00023136"/>
    </source>
</evidence>
<feature type="transmembrane region" description="Helical" evidence="7">
    <location>
        <begin position="336"/>
        <end position="357"/>
    </location>
</feature>
<feature type="transmembrane region" description="Helical" evidence="7">
    <location>
        <begin position="62"/>
        <end position="81"/>
    </location>
</feature>
<evidence type="ECO:0000256" key="4">
    <source>
        <dbReference type="ARBA" id="ARBA00022692"/>
    </source>
</evidence>
<dbReference type="PROSITE" id="PS50850">
    <property type="entry name" value="MFS"/>
    <property type="match status" value="1"/>
</dbReference>
<dbReference type="InterPro" id="IPR036259">
    <property type="entry name" value="MFS_trans_sf"/>
</dbReference>
<dbReference type="AlphaFoldDB" id="A0A1G7RD40"/>
<comment type="subcellular location">
    <subcellularLocation>
        <location evidence="1">Cell membrane</location>
        <topology evidence="1">Multi-pass membrane protein</topology>
    </subcellularLocation>
</comment>
<evidence type="ECO:0000256" key="7">
    <source>
        <dbReference type="SAM" id="Phobius"/>
    </source>
</evidence>
<dbReference type="Gene3D" id="1.20.1250.20">
    <property type="entry name" value="MFS general substrate transporter like domains"/>
    <property type="match status" value="1"/>
</dbReference>
<dbReference type="PRINTS" id="PR01035">
    <property type="entry name" value="TCRTETA"/>
</dbReference>
<feature type="transmembrane region" description="Helical" evidence="7">
    <location>
        <begin position="29"/>
        <end position="50"/>
    </location>
</feature>
<keyword evidence="10" id="KW-1185">Reference proteome</keyword>
<keyword evidence="3" id="KW-0813">Transport</keyword>
<evidence type="ECO:0000256" key="5">
    <source>
        <dbReference type="ARBA" id="ARBA00022989"/>
    </source>
</evidence>
<feature type="transmembrane region" description="Helical" evidence="7">
    <location>
        <begin position="210"/>
        <end position="234"/>
    </location>
</feature>
<feature type="transmembrane region" description="Helical" evidence="7">
    <location>
        <begin position="276"/>
        <end position="293"/>
    </location>
</feature>
<keyword evidence="6 7" id="KW-0472">Membrane</keyword>
<evidence type="ECO:0000313" key="9">
    <source>
        <dbReference type="EMBL" id="SDG08701.1"/>
    </source>
</evidence>
<feature type="transmembrane region" description="Helical" evidence="7">
    <location>
        <begin position="149"/>
        <end position="169"/>
    </location>
</feature>
<dbReference type="PROSITE" id="PS00216">
    <property type="entry name" value="SUGAR_TRANSPORT_1"/>
    <property type="match status" value="1"/>
</dbReference>
<dbReference type="Proteomes" id="UP000198972">
    <property type="component" value="Unassembled WGS sequence"/>
</dbReference>
<comment type="similarity">
    <text evidence="2">Belongs to the major facilitator superfamily. TCR/Tet family.</text>
</comment>
<evidence type="ECO:0000259" key="8">
    <source>
        <dbReference type="PROSITE" id="PS50850"/>
    </source>
</evidence>
<evidence type="ECO:0000256" key="2">
    <source>
        <dbReference type="ARBA" id="ARBA00007520"/>
    </source>
</evidence>
<dbReference type="CDD" id="cd17325">
    <property type="entry name" value="MFS_MdtG_SLC18_like"/>
    <property type="match status" value="1"/>
</dbReference>
<organism evidence="9 10">
    <name type="scientific">Fontibacillus panacisegetis</name>
    <dbReference type="NCBI Taxonomy" id="670482"/>
    <lineage>
        <taxon>Bacteria</taxon>
        <taxon>Bacillati</taxon>
        <taxon>Bacillota</taxon>
        <taxon>Bacilli</taxon>
        <taxon>Bacillales</taxon>
        <taxon>Paenibacillaceae</taxon>
        <taxon>Fontibacillus</taxon>
    </lineage>
</organism>
<dbReference type="SUPFAM" id="SSF103473">
    <property type="entry name" value="MFS general substrate transporter"/>
    <property type="match status" value="1"/>
</dbReference>
<dbReference type="STRING" id="670482.SAMN04488542_12583"/>
<evidence type="ECO:0000256" key="3">
    <source>
        <dbReference type="ARBA" id="ARBA00022448"/>
    </source>
</evidence>
<evidence type="ECO:0000256" key="1">
    <source>
        <dbReference type="ARBA" id="ARBA00004651"/>
    </source>
</evidence>
<keyword evidence="5 7" id="KW-1133">Transmembrane helix</keyword>
<keyword evidence="4 7" id="KW-0812">Transmembrane</keyword>
<dbReference type="InterPro" id="IPR001958">
    <property type="entry name" value="Tet-R_TetA/multi-R_MdtG-like"/>
</dbReference>
<sequence length="391" mass="41689">MINIFLIFTGIGLVIPIMPTYMTELNISGSIVGLMVAAFSLTQLLFSPVAGRLSDKLGRKKIIVAGMLIFALSEWLFGFASSAVLLFAARMLGGIGAALIMPSVMAYTADVTSMDDRATGMGYINAAITTGFIIGPGIGGYIAEFGIRVPFYGAAVAGIVAAVITMFVLPESKPTAEGSASDNVTSKPSAAPAKKENIVKQILKSVREPYFMSLIIVFVSAFGLANYETIFGLFVDHHFGFTAKDIAFIITFGSISGAVVQVTIFGWILKTFGEEKVVSCCLIVASLSVALTLVVNKYWLILLVTFIVFLSIDILRPTISTQISRMADNQQGYIAGLNSAFTSLGNIAGPVIAGFLFDINVNYPFLSASIVLLLCFVLSLRAIKLSRVSRG</sequence>
<proteinExistence type="inferred from homology"/>
<protein>
    <submittedName>
        <fullName evidence="9">MFS transporter, DHA1 family, multidrug resistance protein</fullName>
    </submittedName>
</protein>
<feature type="transmembrane region" description="Helical" evidence="7">
    <location>
        <begin position="363"/>
        <end position="383"/>
    </location>
</feature>
<gene>
    <name evidence="9" type="ORF">SAMN04488542_12583</name>
</gene>
<dbReference type="InterPro" id="IPR011701">
    <property type="entry name" value="MFS"/>
</dbReference>
<evidence type="ECO:0000313" key="10">
    <source>
        <dbReference type="Proteomes" id="UP000198972"/>
    </source>
</evidence>
<dbReference type="PANTHER" id="PTHR23504:SF115">
    <property type="entry name" value="MULTIDRUG RESISTANCE PROTEIN 2"/>
    <property type="match status" value="1"/>
</dbReference>
<name>A0A1G7RD40_9BACL</name>
<reference evidence="9 10" key="1">
    <citation type="submission" date="2016-10" db="EMBL/GenBank/DDBJ databases">
        <authorList>
            <person name="de Groot N.N."/>
        </authorList>
    </citation>
    <scope>NUCLEOTIDE SEQUENCE [LARGE SCALE GENOMIC DNA]</scope>
    <source>
        <strain evidence="9 10">DSM 28129</strain>
    </source>
</reference>
<dbReference type="PANTHER" id="PTHR23504">
    <property type="entry name" value="MAJOR FACILITATOR SUPERFAMILY DOMAIN-CONTAINING PROTEIN 10"/>
    <property type="match status" value="1"/>
</dbReference>
<feature type="transmembrane region" description="Helical" evidence="7">
    <location>
        <begin position="121"/>
        <end position="143"/>
    </location>
</feature>
<dbReference type="GO" id="GO:0022857">
    <property type="term" value="F:transmembrane transporter activity"/>
    <property type="evidence" value="ECO:0007669"/>
    <property type="project" value="InterPro"/>
</dbReference>
<dbReference type="GO" id="GO:0005886">
    <property type="term" value="C:plasma membrane"/>
    <property type="evidence" value="ECO:0007669"/>
    <property type="project" value="UniProtKB-SubCell"/>
</dbReference>
<feature type="domain" description="Major facilitator superfamily (MFS) profile" evidence="8">
    <location>
        <begin position="1"/>
        <end position="387"/>
    </location>
</feature>
<dbReference type="InterPro" id="IPR020846">
    <property type="entry name" value="MFS_dom"/>
</dbReference>